<dbReference type="Pfam" id="PF01596">
    <property type="entry name" value="Methyltransf_3"/>
    <property type="match status" value="1"/>
</dbReference>
<dbReference type="GO" id="GO:0008757">
    <property type="term" value="F:S-adenosylmethionine-dependent methyltransferase activity"/>
    <property type="evidence" value="ECO:0007669"/>
    <property type="project" value="TreeGrafter"/>
</dbReference>
<dbReference type="PANTHER" id="PTHR10509">
    <property type="entry name" value="O-METHYLTRANSFERASE-RELATED"/>
    <property type="match status" value="1"/>
</dbReference>
<dbReference type="GO" id="GO:0008171">
    <property type="term" value="F:O-methyltransferase activity"/>
    <property type="evidence" value="ECO:0007669"/>
    <property type="project" value="InterPro"/>
</dbReference>
<dbReference type="PROSITE" id="PS51682">
    <property type="entry name" value="SAM_OMT_I"/>
    <property type="match status" value="1"/>
</dbReference>
<dbReference type="PANTHER" id="PTHR10509:SF14">
    <property type="entry name" value="CAFFEOYL-COA O-METHYLTRANSFERASE 3-RELATED"/>
    <property type="match status" value="1"/>
</dbReference>
<evidence type="ECO:0000256" key="2">
    <source>
        <dbReference type="ARBA" id="ARBA00022679"/>
    </source>
</evidence>
<dbReference type="InterPro" id="IPR002935">
    <property type="entry name" value="SAM_O-MeTrfase"/>
</dbReference>
<dbReference type="GeneID" id="54567935"/>
<keyword evidence="6" id="KW-1185">Reference proteome</keyword>
<comment type="similarity">
    <text evidence="4">Belongs to the class I-like SAM-binding methyltransferase superfamily. Cation-dependent O-methyltransferase family.</text>
</comment>
<gene>
    <name evidence="5" type="ORF">M409DRAFT_61125</name>
</gene>
<name>A0A6A6BZR1_ZASCE</name>
<dbReference type="OrthoDB" id="10251242at2759"/>
<dbReference type="CDD" id="cd02440">
    <property type="entry name" value="AdoMet_MTases"/>
    <property type="match status" value="1"/>
</dbReference>
<evidence type="ECO:0000313" key="5">
    <source>
        <dbReference type="EMBL" id="KAF2159049.1"/>
    </source>
</evidence>
<protein>
    <recommendedName>
        <fullName evidence="7">O-methyltransferase domain-containing protein</fullName>
    </recommendedName>
</protein>
<evidence type="ECO:0000256" key="1">
    <source>
        <dbReference type="ARBA" id="ARBA00022603"/>
    </source>
</evidence>
<sequence>MSTTEQGLQRAFKIVSEAQNDLIKSTPQLDFAISNSKAHGLPSIAIAPAQGVSLSILCQLVQAKNVLEIGTLGGYSTLFFANSVPGVKVTSIEYNPKHHQVASENTKDAKNVEIILGAALDVLPKLAAEGRKFDFVFIDADWDEQREYFDWAVKLTNKGKAIYVDNVVRQLTEAEADGSDKGRALIDHVRQDDRVEATLIPTLSTHKVKTSELVDGYLLAVVK</sequence>
<dbReference type="AlphaFoldDB" id="A0A6A6BZR1"/>
<evidence type="ECO:0000256" key="3">
    <source>
        <dbReference type="ARBA" id="ARBA00022691"/>
    </source>
</evidence>
<organism evidence="5 6">
    <name type="scientific">Zasmidium cellare ATCC 36951</name>
    <dbReference type="NCBI Taxonomy" id="1080233"/>
    <lineage>
        <taxon>Eukaryota</taxon>
        <taxon>Fungi</taxon>
        <taxon>Dikarya</taxon>
        <taxon>Ascomycota</taxon>
        <taxon>Pezizomycotina</taxon>
        <taxon>Dothideomycetes</taxon>
        <taxon>Dothideomycetidae</taxon>
        <taxon>Mycosphaerellales</taxon>
        <taxon>Mycosphaerellaceae</taxon>
        <taxon>Zasmidium</taxon>
    </lineage>
</organism>
<dbReference type="RefSeq" id="XP_033659938.1">
    <property type="nucleotide sequence ID" value="XM_033814663.1"/>
</dbReference>
<dbReference type="InterPro" id="IPR050362">
    <property type="entry name" value="Cation-dep_OMT"/>
</dbReference>
<dbReference type="InterPro" id="IPR029063">
    <property type="entry name" value="SAM-dependent_MTases_sf"/>
</dbReference>
<keyword evidence="3" id="KW-0949">S-adenosyl-L-methionine</keyword>
<keyword evidence="2" id="KW-0808">Transferase</keyword>
<proteinExistence type="inferred from homology"/>
<evidence type="ECO:0000256" key="4">
    <source>
        <dbReference type="ARBA" id="ARBA00023453"/>
    </source>
</evidence>
<keyword evidence="1" id="KW-0489">Methyltransferase</keyword>
<dbReference type="Gene3D" id="3.40.50.150">
    <property type="entry name" value="Vaccinia Virus protein VP39"/>
    <property type="match status" value="1"/>
</dbReference>
<dbReference type="Proteomes" id="UP000799537">
    <property type="component" value="Unassembled WGS sequence"/>
</dbReference>
<evidence type="ECO:0000313" key="6">
    <source>
        <dbReference type="Proteomes" id="UP000799537"/>
    </source>
</evidence>
<reference evidence="5" key="1">
    <citation type="journal article" date="2020" name="Stud. Mycol.">
        <title>101 Dothideomycetes genomes: a test case for predicting lifestyles and emergence of pathogens.</title>
        <authorList>
            <person name="Haridas S."/>
            <person name="Albert R."/>
            <person name="Binder M."/>
            <person name="Bloem J."/>
            <person name="Labutti K."/>
            <person name="Salamov A."/>
            <person name="Andreopoulos B."/>
            <person name="Baker S."/>
            <person name="Barry K."/>
            <person name="Bills G."/>
            <person name="Bluhm B."/>
            <person name="Cannon C."/>
            <person name="Castanera R."/>
            <person name="Culley D."/>
            <person name="Daum C."/>
            <person name="Ezra D."/>
            <person name="Gonzalez J."/>
            <person name="Henrissat B."/>
            <person name="Kuo A."/>
            <person name="Liang C."/>
            <person name="Lipzen A."/>
            <person name="Lutzoni F."/>
            <person name="Magnuson J."/>
            <person name="Mondo S."/>
            <person name="Nolan M."/>
            <person name="Ohm R."/>
            <person name="Pangilinan J."/>
            <person name="Park H.-J."/>
            <person name="Ramirez L."/>
            <person name="Alfaro M."/>
            <person name="Sun H."/>
            <person name="Tritt A."/>
            <person name="Yoshinaga Y."/>
            <person name="Zwiers L.-H."/>
            <person name="Turgeon B."/>
            <person name="Goodwin S."/>
            <person name="Spatafora J."/>
            <person name="Crous P."/>
            <person name="Grigoriev I."/>
        </authorList>
    </citation>
    <scope>NUCLEOTIDE SEQUENCE</scope>
    <source>
        <strain evidence="5">ATCC 36951</strain>
    </source>
</reference>
<dbReference type="GO" id="GO:0032259">
    <property type="term" value="P:methylation"/>
    <property type="evidence" value="ECO:0007669"/>
    <property type="project" value="UniProtKB-KW"/>
</dbReference>
<accession>A0A6A6BZR1</accession>
<dbReference type="EMBL" id="ML993643">
    <property type="protein sequence ID" value="KAF2159049.1"/>
    <property type="molecule type" value="Genomic_DNA"/>
</dbReference>
<dbReference type="SUPFAM" id="SSF53335">
    <property type="entry name" value="S-adenosyl-L-methionine-dependent methyltransferases"/>
    <property type="match status" value="1"/>
</dbReference>
<evidence type="ECO:0008006" key="7">
    <source>
        <dbReference type="Google" id="ProtNLM"/>
    </source>
</evidence>